<name>A0AB34JE66_PRYPA</name>
<dbReference type="Proteomes" id="UP001515480">
    <property type="component" value="Unassembled WGS sequence"/>
</dbReference>
<sequence length="194" mass="21064">MAGRQGAVDAETTAGGQDAERKVRVECEGVMLKLTLSAKQMQKPIAEAIVRPFLKAYSKKKGLEKEVDVKDVAQVTVDSDGQTQLQVLNDIHIYTAAQCLEKLRGDVDFDVYLKRDAPPASAPATPKKPATLPKDTRVLIHGLTSRAGESLNGSEGRLTGFNPSTGRYEVTLKNDGRVVSCKMENVMDLGQHQV</sequence>
<gene>
    <name evidence="1" type="ORF">AB1Y20_023531</name>
</gene>
<proteinExistence type="predicted"/>
<keyword evidence="2" id="KW-1185">Reference proteome</keyword>
<comment type="caution">
    <text evidence="1">The sequence shown here is derived from an EMBL/GenBank/DDBJ whole genome shotgun (WGS) entry which is preliminary data.</text>
</comment>
<evidence type="ECO:0000313" key="1">
    <source>
        <dbReference type="EMBL" id="KAL1520056.1"/>
    </source>
</evidence>
<dbReference type="AlphaFoldDB" id="A0AB34JE66"/>
<dbReference type="EMBL" id="JBGBPQ010000009">
    <property type="protein sequence ID" value="KAL1520056.1"/>
    <property type="molecule type" value="Genomic_DNA"/>
</dbReference>
<evidence type="ECO:0000313" key="2">
    <source>
        <dbReference type="Proteomes" id="UP001515480"/>
    </source>
</evidence>
<organism evidence="1 2">
    <name type="scientific">Prymnesium parvum</name>
    <name type="common">Toxic golden alga</name>
    <dbReference type="NCBI Taxonomy" id="97485"/>
    <lineage>
        <taxon>Eukaryota</taxon>
        <taxon>Haptista</taxon>
        <taxon>Haptophyta</taxon>
        <taxon>Prymnesiophyceae</taxon>
        <taxon>Prymnesiales</taxon>
        <taxon>Prymnesiaceae</taxon>
        <taxon>Prymnesium</taxon>
    </lineage>
</organism>
<reference evidence="1 2" key="1">
    <citation type="journal article" date="2024" name="Science">
        <title>Giant polyketide synthase enzymes in the biosynthesis of giant marine polyether toxins.</title>
        <authorList>
            <person name="Fallon T.R."/>
            <person name="Shende V.V."/>
            <person name="Wierzbicki I.H."/>
            <person name="Pendleton A.L."/>
            <person name="Watervoot N.F."/>
            <person name="Auber R.P."/>
            <person name="Gonzalez D.J."/>
            <person name="Wisecaver J.H."/>
            <person name="Moore B.S."/>
        </authorList>
    </citation>
    <scope>NUCLEOTIDE SEQUENCE [LARGE SCALE GENOMIC DNA]</scope>
    <source>
        <strain evidence="1 2">12B1</strain>
    </source>
</reference>
<accession>A0AB34JE66</accession>
<protein>
    <submittedName>
        <fullName evidence="1">Uncharacterized protein</fullName>
    </submittedName>
</protein>